<dbReference type="EMBL" id="VORO01000019">
    <property type="protein sequence ID" value="TXD87860.1"/>
    <property type="molecule type" value="Genomic_DNA"/>
</dbReference>
<gene>
    <name evidence="1" type="ORF">ESY86_15425</name>
</gene>
<dbReference type="OrthoDB" id="9967781at2"/>
<organism evidence="1 2">
    <name type="scientific">Subsaximicrobium wynnwilliamsii</name>
    <dbReference type="NCBI Taxonomy" id="291179"/>
    <lineage>
        <taxon>Bacteria</taxon>
        <taxon>Pseudomonadati</taxon>
        <taxon>Bacteroidota</taxon>
        <taxon>Flavobacteriia</taxon>
        <taxon>Flavobacteriales</taxon>
        <taxon>Flavobacteriaceae</taxon>
        <taxon>Subsaximicrobium</taxon>
    </lineage>
</organism>
<keyword evidence="2" id="KW-1185">Reference proteome</keyword>
<reference evidence="1 2" key="1">
    <citation type="submission" date="2019-08" db="EMBL/GenBank/DDBJ databases">
        <title>Genomes of Subsaximicrobium wynnwilliamsii strains.</title>
        <authorList>
            <person name="Bowman J.P."/>
        </authorList>
    </citation>
    <scope>NUCLEOTIDE SEQUENCE [LARGE SCALE GENOMIC DNA]</scope>
    <source>
        <strain evidence="1 2">2-80-2</strain>
    </source>
</reference>
<dbReference type="AlphaFoldDB" id="A0A5C6ZE28"/>
<name>A0A5C6ZE28_9FLAO</name>
<sequence length="137" mass="16026">MPNFDQITMLKRVLETSFIKESIYSFLPTEKPYSDLLTINNDNEFVSLSNANAFIIPILEADENTIGKIKEKLNHIFNREKFVVSFQKSEYESEFENMVYIEINDLIKHAEKNGACKRNLFSLSLKELIFKDKTYAQ</sequence>
<comment type="caution">
    <text evidence="1">The sequence shown here is derived from an EMBL/GenBank/DDBJ whole genome shotgun (WGS) entry which is preliminary data.</text>
</comment>
<dbReference type="Proteomes" id="UP000321578">
    <property type="component" value="Unassembled WGS sequence"/>
</dbReference>
<evidence type="ECO:0000313" key="2">
    <source>
        <dbReference type="Proteomes" id="UP000321578"/>
    </source>
</evidence>
<dbReference type="RefSeq" id="WP_147087490.1">
    <property type="nucleotide sequence ID" value="NZ_VORM01000018.1"/>
</dbReference>
<proteinExistence type="predicted"/>
<accession>A0A5C6ZE28</accession>
<protein>
    <submittedName>
        <fullName evidence="1">Uncharacterized protein</fullName>
    </submittedName>
</protein>
<evidence type="ECO:0000313" key="1">
    <source>
        <dbReference type="EMBL" id="TXD87860.1"/>
    </source>
</evidence>